<evidence type="ECO:0000256" key="4">
    <source>
        <dbReference type="ARBA" id="ARBA00022538"/>
    </source>
</evidence>
<dbReference type="InterPro" id="IPR051143">
    <property type="entry name" value="TrkH_K-transport"/>
</dbReference>
<dbReference type="Proteomes" id="UP000078397">
    <property type="component" value="Unassembled WGS sequence"/>
</dbReference>
<evidence type="ECO:0000256" key="7">
    <source>
        <dbReference type="ARBA" id="ARBA00022989"/>
    </source>
</evidence>
<keyword evidence="8 10" id="KW-0406">Ion transport</keyword>
<dbReference type="OrthoDB" id="9999863at2759"/>
<feature type="region of interest" description="Disordered" evidence="11">
    <location>
        <begin position="238"/>
        <end position="259"/>
    </location>
</feature>
<dbReference type="PANTHER" id="PTHR31064:SF5">
    <property type="entry name" value="POTASSIUM ION TRANSPORTER (EUROFUNG)"/>
    <property type="match status" value="1"/>
</dbReference>
<keyword evidence="13" id="KW-1185">Reference proteome</keyword>
<organism evidence="12 13">
    <name type="scientific">Pochonia chlamydosporia 170</name>
    <dbReference type="NCBI Taxonomy" id="1380566"/>
    <lineage>
        <taxon>Eukaryota</taxon>
        <taxon>Fungi</taxon>
        <taxon>Dikarya</taxon>
        <taxon>Ascomycota</taxon>
        <taxon>Pezizomycotina</taxon>
        <taxon>Sordariomycetes</taxon>
        <taxon>Hypocreomycetidae</taxon>
        <taxon>Hypocreales</taxon>
        <taxon>Clavicipitaceae</taxon>
        <taxon>Pochonia</taxon>
    </lineage>
</organism>
<comment type="subcellular location">
    <subcellularLocation>
        <location evidence="1">Membrane</location>
        <topology evidence="1">Multi-pass membrane protein</topology>
    </subcellularLocation>
</comment>
<dbReference type="InterPro" id="IPR003445">
    <property type="entry name" value="Cat_transpt"/>
</dbReference>
<feature type="transmembrane region" description="Helical" evidence="10">
    <location>
        <begin position="491"/>
        <end position="511"/>
    </location>
</feature>
<keyword evidence="9 10" id="KW-0472">Membrane</keyword>
<keyword evidence="5 10" id="KW-0812">Transmembrane</keyword>
<comment type="caution">
    <text evidence="12">The sequence shown here is derived from an EMBL/GenBank/DDBJ whole genome shotgun (WGS) entry which is preliminary data.</text>
</comment>
<accession>A0A179F649</accession>
<dbReference type="GO" id="GO:1990573">
    <property type="term" value="P:potassium ion import across plasma membrane"/>
    <property type="evidence" value="ECO:0007669"/>
    <property type="project" value="TreeGrafter"/>
</dbReference>
<evidence type="ECO:0000256" key="10">
    <source>
        <dbReference type="PIRNR" id="PIRNR002450"/>
    </source>
</evidence>
<dbReference type="Pfam" id="PF02386">
    <property type="entry name" value="TrkH"/>
    <property type="match status" value="1"/>
</dbReference>
<evidence type="ECO:0000256" key="8">
    <source>
        <dbReference type="ARBA" id="ARBA00023065"/>
    </source>
</evidence>
<feature type="transmembrane region" description="Helical" evidence="10">
    <location>
        <begin position="431"/>
        <end position="460"/>
    </location>
</feature>
<feature type="compositionally biased region" description="Acidic residues" evidence="11">
    <location>
        <begin position="179"/>
        <end position="188"/>
    </location>
</feature>
<feature type="transmembrane region" description="Helical" evidence="10">
    <location>
        <begin position="109"/>
        <end position="134"/>
    </location>
</feature>
<dbReference type="GeneID" id="28845692"/>
<feature type="transmembrane region" description="Helical" evidence="10">
    <location>
        <begin position="32"/>
        <end position="49"/>
    </location>
</feature>
<keyword evidence="4 10" id="KW-0633">Potassium transport</keyword>
<dbReference type="PIRSF" id="PIRSF002450">
    <property type="entry name" value="K+_transpter_TRK"/>
    <property type="match status" value="1"/>
</dbReference>
<dbReference type="STRING" id="1380566.A0A179F649"/>
<sequence length="722" mass="81683">MERLEEALHLFSILESAQSVRSHMVQEQHSGYPAVMSFTVIALTVGCLCGRELVLFDAYIVFMGVLALVILYPAGNLKAVDVYFFGVSASTESGLNTVDVKELYTYQQLYIYFIPIFTNLGFINAVVALIRLFLFRKHLKQVAPRLQKPRRARAISPDANACEVKAAYDDGDKVHDANDIEGQEDSDPEERANRIVHERARTITFDPSTEKRQIGDETLYIPGPRERERGLPLVELSKRNSRDDRDDMSIHATPPRRYGTRDMDLRRRRVDGLALDRTHTMGRVVSVASSVFVLGSGPQRRNSVSTNISQHRESEMKDMLALSKHATLGRNSDFSNLTREDREKLGGIEYRSLKLLVKVVFGYFFGLHIFGAICLVVWIQYCDPKYRDVLEQSAQNGIWWAFYSAQTMIDNLGFTFTPDSMISFRDAQWPMFIMSFLAFAGNTLYPVMLRLIIWTMYILAPSKSSIREPLSFLLNHPRRCYTLLFPSRPTWILFGIIFTLNFIDTLLIIVLDLDNPEVASLPLGPRILAAIFQAASSRHTGTATFNLANVNPGVQFSLLVMMYIAIYPIAISIRASNTYEERSLGVYEEEGRLNENNGKDYILTHMRNQLSFDLWFIFLGVFCICIAEARRIVDDSIPAFTVWTVLFEVTSAYGNVGLSLGYPTVATSLSGLFGTFSKLVICAMMIRGRHRGLPYALDRAIVLPDEGALVEDAEDDNNKQKQ</sequence>
<dbReference type="PANTHER" id="PTHR31064">
    <property type="entry name" value="POTASSIUM TRANSPORT PROTEIN DDB_G0292412-RELATED"/>
    <property type="match status" value="1"/>
</dbReference>
<dbReference type="InterPro" id="IPR004773">
    <property type="entry name" value="K/Na_transp_Trk1/HKT1"/>
</dbReference>
<evidence type="ECO:0000256" key="9">
    <source>
        <dbReference type="ARBA" id="ARBA00023136"/>
    </source>
</evidence>
<evidence type="ECO:0000256" key="3">
    <source>
        <dbReference type="ARBA" id="ARBA00022448"/>
    </source>
</evidence>
<dbReference type="GO" id="GO:0030007">
    <property type="term" value="P:intracellular potassium ion homeostasis"/>
    <property type="evidence" value="ECO:0007669"/>
    <property type="project" value="UniProtKB-UniRule"/>
</dbReference>
<dbReference type="AlphaFoldDB" id="A0A179F649"/>
<feature type="region of interest" description="Disordered" evidence="11">
    <location>
        <begin position="173"/>
        <end position="217"/>
    </location>
</feature>
<keyword evidence="7 10" id="KW-1133">Transmembrane helix</keyword>
<reference evidence="12 13" key="1">
    <citation type="journal article" date="2016" name="PLoS Pathog.">
        <title>Biosynthesis of antibiotic leucinostatins in bio-control fungus Purpureocillium lilacinum and their inhibition on phytophthora revealed by genome mining.</title>
        <authorList>
            <person name="Wang G."/>
            <person name="Liu Z."/>
            <person name="Lin R."/>
            <person name="Li E."/>
            <person name="Mao Z."/>
            <person name="Ling J."/>
            <person name="Yang Y."/>
            <person name="Yin W.B."/>
            <person name="Xie B."/>
        </authorList>
    </citation>
    <scope>NUCLEOTIDE SEQUENCE [LARGE SCALE GENOMIC DNA]</scope>
    <source>
        <strain evidence="12">170</strain>
    </source>
</reference>
<name>A0A179F649_METCM</name>
<evidence type="ECO:0000256" key="6">
    <source>
        <dbReference type="ARBA" id="ARBA00022958"/>
    </source>
</evidence>
<evidence type="ECO:0000313" key="12">
    <source>
        <dbReference type="EMBL" id="OAQ60926.1"/>
    </source>
</evidence>
<evidence type="ECO:0000256" key="1">
    <source>
        <dbReference type="ARBA" id="ARBA00004141"/>
    </source>
</evidence>
<feature type="compositionally biased region" description="Basic and acidic residues" evidence="11">
    <location>
        <begin position="238"/>
        <end position="249"/>
    </location>
</feature>
<dbReference type="InterPro" id="IPR015958">
    <property type="entry name" value="Trk1_fungi"/>
</dbReference>
<gene>
    <name evidence="12" type="ORF">VFPPC_01966</name>
</gene>
<feature type="transmembrane region" description="Helical" evidence="10">
    <location>
        <begin position="554"/>
        <end position="573"/>
    </location>
</feature>
<feature type="transmembrane region" description="Helical" evidence="10">
    <location>
        <begin position="360"/>
        <end position="381"/>
    </location>
</feature>
<feature type="transmembrane region" description="Helical" evidence="10">
    <location>
        <begin position="614"/>
        <end position="633"/>
    </location>
</feature>
<dbReference type="GO" id="GO:0005886">
    <property type="term" value="C:plasma membrane"/>
    <property type="evidence" value="ECO:0007669"/>
    <property type="project" value="InterPro"/>
</dbReference>
<dbReference type="GO" id="GO:0140107">
    <property type="term" value="F:high-affinity potassium ion transmembrane transporter activity"/>
    <property type="evidence" value="ECO:0007669"/>
    <property type="project" value="TreeGrafter"/>
</dbReference>
<keyword evidence="3 10" id="KW-0813">Transport</keyword>
<feature type="transmembrane region" description="Helical" evidence="10">
    <location>
        <begin position="56"/>
        <end position="75"/>
    </location>
</feature>
<proteinExistence type="inferred from homology"/>
<keyword evidence="6 10" id="KW-0630">Potassium</keyword>
<evidence type="ECO:0000256" key="2">
    <source>
        <dbReference type="ARBA" id="ARBA00009137"/>
    </source>
</evidence>
<evidence type="ECO:0000256" key="5">
    <source>
        <dbReference type="ARBA" id="ARBA00022692"/>
    </source>
</evidence>
<evidence type="ECO:0000256" key="11">
    <source>
        <dbReference type="SAM" id="MobiDB-lite"/>
    </source>
</evidence>
<feature type="compositionally biased region" description="Basic and acidic residues" evidence="11">
    <location>
        <begin position="189"/>
        <end position="201"/>
    </location>
</feature>
<protein>
    <recommendedName>
        <fullName evidence="10">Potassium transport protein</fullName>
    </recommendedName>
</protein>
<comment type="similarity">
    <text evidence="2 10">Belongs to the TrkH potassium transport family.</text>
</comment>
<dbReference type="EMBL" id="LSBJ02000001">
    <property type="protein sequence ID" value="OAQ60926.1"/>
    <property type="molecule type" value="Genomic_DNA"/>
</dbReference>
<dbReference type="KEGG" id="pchm:VFPPC_01966"/>
<feature type="transmembrane region" description="Helical" evidence="10">
    <location>
        <begin position="665"/>
        <end position="686"/>
    </location>
</feature>
<evidence type="ECO:0000313" key="13">
    <source>
        <dbReference type="Proteomes" id="UP000078397"/>
    </source>
</evidence>
<dbReference type="NCBIfam" id="TIGR00934">
    <property type="entry name" value="2a38euk"/>
    <property type="match status" value="1"/>
</dbReference>
<dbReference type="RefSeq" id="XP_018138735.1">
    <property type="nucleotide sequence ID" value="XM_018281698.1"/>
</dbReference>